<dbReference type="EMBL" id="OOIL02003702">
    <property type="protein sequence ID" value="VFQ88859.1"/>
    <property type="molecule type" value="Genomic_DNA"/>
</dbReference>
<name>A0A484MK55_9ASTE</name>
<dbReference type="SUPFAM" id="SSF49503">
    <property type="entry name" value="Cupredoxins"/>
    <property type="match status" value="1"/>
</dbReference>
<dbReference type="PANTHER" id="PTHR33021">
    <property type="entry name" value="BLUE COPPER PROTEIN"/>
    <property type="match status" value="1"/>
</dbReference>
<dbReference type="InterPro" id="IPR008972">
    <property type="entry name" value="Cupredoxin"/>
</dbReference>
<keyword evidence="3" id="KW-1185">Reference proteome</keyword>
<dbReference type="Pfam" id="PF02298">
    <property type="entry name" value="Cu_bind_like"/>
    <property type="match status" value="1"/>
</dbReference>
<dbReference type="PANTHER" id="PTHR33021:SF551">
    <property type="entry name" value="BASIC BLUE PROTEIN-LIKE"/>
    <property type="match status" value="1"/>
</dbReference>
<dbReference type="InterPro" id="IPR039391">
    <property type="entry name" value="Phytocyanin-like"/>
</dbReference>
<dbReference type="OrthoDB" id="2011645at2759"/>
<dbReference type="PROSITE" id="PS51485">
    <property type="entry name" value="PHYTOCYANIN"/>
    <property type="match status" value="1"/>
</dbReference>
<gene>
    <name evidence="2" type="ORF">CCAM_LOCUS30635</name>
</gene>
<proteinExistence type="predicted"/>
<protein>
    <recommendedName>
        <fullName evidence="1">Phytocyanin domain-containing protein</fullName>
    </recommendedName>
</protein>
<dbReference type="InterPro" id="IPR003245">
    <property type="entry name" value="Phytocyanin_dom"/>
</dbReference>
<sequence>MSPCQNIIVMAIAITSMVLLCDLTGAATIRVGGAAGWGFAMDGWQKGQTFNVGDVLEFKYDPTLHNVVVVSKEDYESCTPKGKTLNSGDDKVTLTASGTTYYICGIAAHCASAGVKAAITTV</sequence>
<accession>A0A484MK55</accession>
<evidence type="ECO:0000259" key="1">
    <source>
        <dbReference type="PROSITE" id="PS51485"/>
    </source>
</evidence>
<feature type="domain" description="Phytocyanin" evidence="1">
    <location>
        <begin position="27"/>
        <end position="122"/>
    </location>
</feature>
<evidence type="ECO:0000313" key="3">
    <source>
        <dbReference type="Proteomes" id="UP000595140"/>
    </source>
</evidence>
<reference evidence="2 3" key="1">
    <citation type="submission" date="2018-04" db="EMBL/GenBank/DDBJ databases">
        <authorList>
            <person name="Vogel A."/>
        </authorList>
    </citation>
    <scope>NUCLEOTIDE SEQUENCE [LARGE SCALE GENOMIC DNA]</scope>
</reference>
<dbReference type="GO" id="GO:0009055">
    <property type="term" value="F:electron transfer activity"/>
    <property type="evidence" value="ECO:0007669"/>
    <property type="project" value="InterPro"/>
</dbReference>
<dbReference type="AlphaFoldDB" id="A0A484MK55"/>
<dbReference type="Proteomes" id="UP000595140">
    <property type="component" value="Unassembled WGS sequence"/>
</dbReference>
<dbReference type="Gene3D" id="2.60.40.420">
    <property type="entry name" value="Cupredoxins - blue copper proteins"/>
    <property type="match status" value="1"/>
</dbReference>
<evidence type="ECO:0000313" key="2">
    <source>
        <dbReference type="EMBL" id="VFQ88859.1"/>
    </source>
</evidence>
<dbReference type="GO" id="GO:0005886">
    <property type="term" value="C:plasma membrane"/>
    <property type="evidence" value="ECO:0007669"/>
    <property type="project" value="TreeGrafter"/>
</dbReference>
<organism evidence="2 3">
    <name type="scientific">Cuscuta campestris</name>
    <dbReference type="NCBI Taxonomy" id="132261"/>
    <lineage>
        <taxon>Eukaryota</taxon>
        <taxon>Viridiplantae</taxon>
        <taxon>Streptophyta</taxon>
        <taxon>Embryophyta</taxon>
        <taxon>Tracheophyta</taxon>
        <taxon>Spermatophyta</taxon>
        <taxon>Magnoliopsida</taxon>
        <taxon>eudicotyledons</taxon>
        <taxon>Gunneridae</taxon>
        <taxon>Pentapetalae</taxon>
        <taxon>asterids</taxon>
        <taxon>lamiids</taxon>
        <taxon>Solanales</taxon>
        <taxon>Convolvulaceae</taxon>
        <taxon>Cuscuteae</taxon>
        <taxon>Cuscuta</taxon>
        <taxon>Cuscuta subgen. Grammica</taxon>
        <taxon>Cuscuta sect. Cleistogrammica</taxon>
    </lineage>
</organism>